<dbReference type="Proteomes" id="UP000799750">
    <property type="component" value="Unassembled WGS sequence"/>
</dbReference>
<dbReference type="OrthoDB" id="10513386at2759"/>
<gene>
    <name evidence="1" type="ORF">BU16DRAFT_539401</name>
</gene>
<evidence type="ECO:0000313" key="2">
    <source>
        <dbReference type="Proteomes" id="UP000799750"/>
    </source>
</evidence>
<sequence>MVRHLLEPMLTLLTQTQMLSLPDTDLPGNPSTSVMATTSSPVALPSLPVELFDNILDRVRELIDKDLRQMMKYSSKRKRASRQEKQKRVRLSRYLLRLACREISKKTRRHFARHYFTNWRFDLNKEAAIEDFYTISKDPDFSATLRRVTVAIEHIECCHKPCSIIDTYYSGQPFLNGKDKISMISEAISHLDNLHWLGFEEVQLDLQSMLRGDRWVTGVWKAENAHILRVVEAFLLPIMRQKNAVSTIGMRILTCDALGLDIKFFKQTNSFRCSFGELQSLTLAIVNLEEAGEELEELIFDFVVFLNNAPNISSLDLRSNLSYRSADIIKHMSTNLNLPKLNRVYLQAFRFRPKELTSLIRSHQECLTVLHFTGKVSAIEGSWKTFLKELWSDPAGLRILKIRDAYDDCRRVRFKKLSGRKYKVRTADAAGGDMSQKISHIVGSLVVGDIDSAMPSRLI</sequence>
<dbReference type="EMBL" id="MU004189">
    <property type="protein sequence ID" value="KAF2495445.1"/>
    <property type="molecule type" value="Genomic_DNA"/>
</dbReference>
<reference evidence="1" key="1">
    <citation type="journal article" date="2020" name="Stud. Mycol.">
        <title>101 Dothideomycetes genomes: a test case for predicting lifestyles and emergence of pathogens.</title>
        <authorList>
            <person name="Haridas S."/>
            <person name="Albert R."/>
            <person name="Binder M."/>
            <person name="Bloem J."/>
            <person name="Labutti K."/>
            <person name="Salamov A."/>
            <person name="Andreopoulos B."/>
            <person name="Baker S."/>
            <person name="Barry K."/>
            <person name="Bills G."/>
            <person name="Bluhm B."/>
            <person name="Cannon C."/>
            <person name="Castanera R."/>
            <person name="Culley D."/>
            <person name="Daum C."/>
            <person name="Ezra D."/>
            <person name="Gonzalez J."/>
            <person name="Henrissat B."/>
            <person name="Kuo A."/>
            <person name="Liang C."/>
            <person name="Lipzen A."/>
            <person name="Lutzoni F."/>
            <person name="Magnuson J."/>
            <person name="Mondo S."/>
            <person name="Nolan M."/>
            <person name="Ohm R."/>
            <person name="Pangilinan J."/>
            <person name="Park H.-J."/>
            <person name="Ramirez L."/>
            <person name="Alfaro M."/>
            <person name="Sun H."/>
            <person name="Tritt A."/>
            <person name="Yoshinaga Y."/>
            <person name="Zwiers L.-H."/>
            <person name="Turgeon B."/>
            <person name="Goodwin S."/>
            <person name="Spatafora J."/>
            <person name="Crous P."/>
            <person name="Grigoriev I."/>
        </authorList>
    </citation>
    <scope>NUCLEOTIDE SEQUENCE</scope>
    <source>
        <strain evidence="1">CBS 269.34</strain>
    </source>
</reference>
<evidence type="ECO:0000313" key="1">
    <source>
        <dbReference type="EMBL" id="KAF2495445.1"/>
    </source>
</evidence>
<evidence type="ECO:0008006" key="3">
    <source>
        <dbReference type="Google" id="ProtNLM"/>
    </source>
</evidence>
<dbReference type="AlphaFoldDB" id="A0A6A6QSQ6"/>
<protein>
    <recommendedName>
        <fullName evidence="3">F-box domain-containing protein</fullName>
    </recommendedName>
</protein>
<accession>A0A6A6QSQ6</accession>
<keyword evidence="2" id="KW-1185">Reference proteome</keyword>
<name>A0A6A6QSQ6_9PEZI</name>
<proteinExistence type="predicted"/>
<organism evidence="1 2">
    <name type="scientific">Lophium mytilinum</name>
    <dbReference type="NCBI Taxonomy" id="390894"/>
    <lineage>
        <taxon>Eukaryota</taxon>
        <taxon>Fungi</taxon>
        <taxon>Dikarya</taxon>
        <taxon>Ascomycota</taxon>
        <taxon>Pezizomycotina</taxon>
        <taxon>Dothideomycetes</taxon>
        <taxon>Pleosporomycetidae</taxon>
        <taxon>Mytilinidiales</taxon>
        <taxon>Mytilinidiaceae</taxon>
        <taxon>Lophium</taxon>
    </lineage>
</organism>